<protein>
    <submittedName>
        <fullName evidence="3">Phage integrase family protein</fullName>
    </submittedName>
</protein>
<dbReference type="RefSeq" id="WP_090185984.1">
    <property type="nucleotide sequence ID" value="NZ_FOTF01000003.1"/>
</dbReference>
<dbReference type="InterPro" id="IPR013762">
    <property type="entry name" value="Integrase-like_cat_sf"/>
</dbReference>
<name>A0A1I4D5E5_9RHOB</name>
<dbReference type="GO" id="GO:0003677">
    <property type="term" value="F:DNA binding"/>
    <property type="evidence" value="ECO:0007669"/>
    <property type="project" value="InterPro"/>
</dbReference>
<dbReference type="PROSITE" id="PS51898">
    <property type="entry name" value="TYR_RECOMBINASE"/>
    <property type="match status" value="1"/>
</dbReference>
<dbReference type="InterPro" id="IPR002104">
    <property type="entry name" value="Integrase_catalytic"/>
</dbReference>
<evidence type="ECO:0000313" key="3">
    <source>
        <dbReference type="EMBL" id="SFK88742.1"/>
    </source>
</evidence>
<dbReference type="Pfam" id="PF00589">
    <property type="entry name" value="Phage_integrase"/>
    <property type="match status" value="1"/>
</dbReference>
<reference evidence="3 4" key="1">
    <citation type="submission" date="2016-10" db="EMBL/GenBank/DDBJ databases">
        <authorList>
            <person name="de Groot N.N."/>
        </authorList>
    </citation>
    <scope>NUCLEOTIDE SEQUENCE [LARGE SCALE GENOMIC DNA]</scope>
    <source>
        <strain evidence="3 4">DSM 16199</strain>
    </source>
</reference>
<dbReference type="InterPro" id="IPR011010">
    <property type="entry name" value="DNA_brk_join_enz"/>
</dbReference>
<gene>
    <name evidence="3" type="ORF">SAMN04488004_103245</name>
</gene>
<dbReference type="Proteomes" id="UP000199550">
    <property type="component" value="Unassembled WGS sequence"/>
</dbReference>
<organism evidence="3 4">
    <name type="scientific">Loktanella salsilacus</name>
    <dbReference type="NCBI Taxonomy" id="195913"/>
    <lineage>
        <taxon>Bacteria</taxon>
        <taxon>Pseudomonadati</taxon>
        <taxon>Pseudomonadota</taxon>
        <taxon>Alphaproteobacteria</taxon>
        <taxon>Rhodobacterales</taxon>
        <taxon>Roseobacteraceae</taxon>
        <taxon>Loktanella</taxon>
    </lineage>
</organism>
<keyword evidence="1" id="KW-0233">DNA recombination</keyword>
<dbReference type="EMBL" id="FOTF01000003">
    <property type="protein sequence ID" value="SFK88742.1"/>
    <property type="molecule type" value="Genomic_DNA"/>
</dbReference>
<dbReference type="Gene3D" id="1.10.443.10">
    <property type="entry name" value="Intergrase catalytic core"/>
    <property type="match status" value="1"/>
</dbReference>
<dbReference type="AlphaFoldDB" id="A0A1I4D5E5"/>
<sequence length="701" mass="79274">MTLVEALKQYLEISGESKRALSLRSGLGESAVKDILRIPGLKPRATTLAALTRTTGTDLFACFEHPPVYCSDLLARFDAEGEKRKATRLRWLTRVAKWAPETTIVCRRDVVEFLRNHQAAEFNLKEGSYATYSSEAIDIVSAAQPRQRKRSSLDLTGTHAEIFAAISIKECGLREWQVGVAGAFLLFLHDRQIEVPDVTTDTLATYYAERLETSSKSEEKCRRHVIEVAKFLKDASRIDFLQPYNFCPVEHPFEKYAGKYGVADEVVADVLMQFDHDVAPWALGEVSRTGQPLAAFIEDLDKCETSISERRALLKKRRAKKAALPGQKPVADTRSDDDVLAQNGFLTEKEKWSARTLKNRRGYIASLAKATAATLDIVPESLEELLHPEFLEAAVDAIRDANIGEFSSGYLGSVLKCALKIAKSFQCRSKKDLKRIRKLIKIHDRKRRGIAPRNKAKLREFDDQRIQRTIDLGDVIIADVNAEIDRRRVAHRKKHGVLLSRVDVINAELGRNIMAAIAHEILLRNAPRSDNLIKARLDWISWQGEVARIIVPAVHVKMRGPDDEDLTLFLNGRQSTLLRGYLDTVRAKCLVSGDERNPYLFPGQVRKEKAGQPYKTILKRVTRIVNDRVGSKINPHLYRHLIGWIWLKQSIDNLPKVQRMLGHTSLQTTIDYYAELDTSLVFDSWNEHLNNKSSTGQVRAL</sequence>
<accession>A0A1I4D5E5</accession>
<dbReference type="GO" id="GO:0015074">
    <property type="term" value="P:DNA integration"/>
    <property type="evidence" value="ECO:0007669"/>
    <property type="project" value="InterPro"/>
</dbReference>
<dbReference type="OrthoDB" id="9803188at2"/>
<evidence type="ECO:0000313" key="4">
    <source>
        <dbReference type="Proteomes" id="UP000199550"/>
    </source>
</evidence>
<dbReference type="SUPFAM" id="SSF56349">
    <property type="entry name" value="DNA breaking-rejoining enzymes"/>
    <property type="match status" value="1"/>
</dbReference>
<feature type="domain" description="Tyr recombinase" evidence="2">
    <location>
        <begin position="492"/>
        <end position="686"/>
    </location>
</feature>
<dbReference type="GO" id="GO:0006310">
    <property type="term" value="P:DNA recombination"/>
    <property type="evidence" value="ECO:0007669"/>
    <property type="project" value="UniProtKB-KW"/>
</dbReference>
<keyword evidence="4" id="KW-1185">Reference proteome</keyword>
<dbReference type="STRING" id="195913.SAMN04488004_103245"/>
<evidence type="ECO:0000256" key="1">
    <source>
        <dbReference type="ARBA" id="ARBA00023172"/>
    </source>
</evidence>
<evidence type="ECO:0000259" key="2">
    <source>
        <dbReference type="PROSITE" id="PS51898"/>
    </source>
</evidence>
<proteinExistence type="predicted"/>